<accession>A0A2Z6SBE8</accession>
<comment type="caution">
    <text evidence="2">The sequence shown here is derived from an EMBL/GenBank/DDBJ whole genome shotgun (WGS) entry which is preliminary data.</text>
</comment>
<reference evidence="2 3" key="1">
    <citation type="submission" date="2017-11" db="EMBL/GenBank/DDBJ databases">
        <title>The genome of Rhizophagus clarus HR1 reveals common genetic basis of auxotrophy among arbuscular mycorrhizal fungi.</title>
        <authorList>
            <person name="Kobayashi Y."/>
        </authorList>
    </citation>
    <scope>NUCLEOTIDE SEQUENCE [LARGE SCALE GENOMIC DNA]</scope>
    <source>
        <strain evidence="2 3">HR1</strain>
    </source>
</reference>
<proteinExistence type="predicted"/>
<evidence type="ECO:0000313" key="2">
    <source>
        <dbReference type="EMBL" id="GBC02157.1"/>
    </source>
</evidence>
<sequence>MDQLSTTPSTQSQDLNPTQSGKSNVTSGKSKSAKGKKFTRCAAEKTIAGTQVTDENARNVRHITVYDVPSEWTHEQILNALSTWGNTIKFSTKKQRKFQTLWVLFDEVRAHFDGGLWMYTFGNTPVRWFPGNGH</sequence>
<organism evidence="2 3">
    <name type="scientific">Rhizophagus clarus</name>
    <dbReference type="NCBI Taxonomy" id="94130"/>
    <lineage>
        <taxon>Eukaryota</taxon>
        <taxon>Fungi</taxon>
        <taxon>Fungi incertae sedis</taxon>
        <taxon>Mucoromycota</taxon>
        <taxon>Glomeromycotina</taxon>
        <taxon>Glomeromycetes</taxon>
        <taxon>Glomerales</taxon>
        <taxon>Glomeraceae</taxon>
        <taxon>Rhizophagus</taxon>
    </lineage>
</organism>
<dbReference type="EMBL" id="BEXD01003814">
    <property type="protein sequence ID" value="GBC02157.1"/>
    <property type="molecule type" value="Genomic_DNA"/>
</dbReference>
<dbReference type="AlphaFoldDB" id="A0A2Z6SBE8"/>
<evidence type="ECO:0000313" key="3">
    <source>
        <dbReference type="Proteomes" id="UP000247702"/>
    </source>
</evidence>
<evidence type="ECO:0000256" key="1">
    <source>
        <dbReference type="SAM" id="MobiDB-lite"/>
    </source>
</evidence>
<protein>
    <submittedName>
        <fullName evidence="2">Uncharacterized protein</fullName>
    </submittedName>
</protein>
<gene>
    <name evidence="2" type="ORF">RclHR1_04490003</name>
</gene>
<keyword evidence="3" id="KW-1185">Reference proteome</keyword>
<feature type="compositionally biased region" description="Polar residues" evidence="1">
    <location>
        <begin position="1"/>
        <end position="26"/>
    </location>
</feature>
<feature type="region of interest" description="Disordered" evidence="1">
    <location>
        <begin position="1"/>
        <end position="39"/>
    </location>
</feature>
<dbReference type="Proteomes" id="UP000247702">
    <property type="component" value="Unassembled WGS sequence"/>
</dbReference>
<name>A0A2Z6SBE8_9GLOM</name>